<proteinExistence type="predicted"/>
<dbReference type="STRING" id="1431546.CAQU_00460"/>
<dbReference type="Proteomes" id="UP000185478">
    <property type="component" value="Chromosome"/>
</dbReference>
<dbReference type="AlphaFoldDB" id="A0A1L7CD82"/>
<dbReference type="Gene3D" id="3.90.1150.10">
    <property type="entry name" value="Aspartate Aminotransferase, domain 1"/>
    <property type="match status" value="1"/>
</dbReference>
<dbReference type="KEGG" id="caqu:CAQU_00460"/>
<dbReference type="PANTHER" id="PTHR43586:SF21">
    <property type="entry name" value="PYRIDOXAL PHOSPHATE (PLP)-DEPENDENT ASPARTATE AMINOTRANSFERASE SUPERFAMILY"/>
    <property type="match status" value="1"/>
</dbReference>
<evidence type="ECO:0000313" key="3">
    <source>
        <dbReference type="Proteomes" id="UP000185478"/>
    </source>
</evidence>
<keyword evidence="3" id="KW-1185">Reference proteome</keyword>
<sequence length="410" mass="43104">MGYDVYRVRGLYASLADGWTYLNGHELAQIPEKVSSGVATAFRTSPLVAAVEPTHGNHSRAQAAGLPAGIAHDQAARRAIADLVGADADRVVLGPNKEVLLRQLATALTPRLRRGSAVVLARSLARGVADIFATQASTVRYAEPDLGTGELPTWQFHDIVTGSTRLVVVPAAHGYIGTHTDVAAIADITRQHSRAWLVVDATDLAPYQSIDIDAWGADIVLLDCATLGGPQISAMIMRDTSMFPRLKPLSDGEGAASLEVGKLSMGLLGGVAPTIDHLADLDDTARGTRRNRLKTSMKSLNTYLAKLSEHLVDSLSVLDQVHLVGITGEAAAHSAAHRTPRVTFIVDGVDASTVHARLLANGIVTEQSPPDPLLAEMGALDAGGAITVSLSPFNTTGDIDQLLRAVASLA</sequence>
<dbReference type="Gene3D" id="3.40.640.10">
    <property type="entry name" value="Type I PLP-dependent aspartate aminotransferase-like (Major domain)"/>
    <property type="match status" value="1"/>
</dbReference>
<dbReference type="InterPro" id="IPR000192">
    <property type="entry name" value="Aminotrans_V_dom"/>
</dbReference>
<dbReference type="Pfam" id="PF00266">
    <property type="entry name" value="Aminotran_5"/>
    <property type="match status" value="1"/>
</dbReference>
<dbReference type="EMBL" id="CP009245">
    <property type="protein sequence ID" value="APT83812.1"/>
    <property type="molecule type" value="Genomic_DNA"/>
</dbReference>
<dbReference type="SUPFAM" id="SSF53383">
    <property type="entry name" value="PLP-dependent transferases"/>
    <property type="match status" value="1"/>
</dbReference>
<dbReference type="OrthoDB" id="7592443at2"/>
<gene>
    <name evidence="2" type="ORF">CAQU_00460</name>
</gene>
<reference evidence="2 3" key="1">
    <citation type="submission" date="2014-08" db="EMBL/GenBank/DDBJ databases">
        <title>Complete genome sequence of Corynebacterium aquilae S-613T(T) (=DSM 44791(T)), isolated from the choana of a healthy golden eagle.</title>
        <authorList>
            <person name="Ruckert C."/>
            <person name="Albersmeier A."/>
            <person name="Winkler A."/>
            <person name="Kalinowski J."/>
        </authorList>
    </citation>
    <scope>NUCLEOTIDE SEQUENCE [LARGE SCALE GENOMIC DNA]</scope>
    <source>
        <strain evidence="2 3">S-613</strain>
    </source>
</reference>
<protein>
    <submittedName>
        <fullName evidence="2">Cysteine desulfurase</fullName>
    </submittedName>
</protein>
<dbReference type="InterPro" id="IPR015421">
    <property type="entry name" value="PyrdxlP-dep_Trfase_major"/>
</dbReference>
<organism evidence="2 3">
    <name type="scientific">Corynebacterium aquilae DSM 44791</name>
    <dbReference type="NCBI Taxonomy" id="1431546"/>
    <lineage>
        <taxon>Bacteria</taxon>
        <taxon>Bacillati</taxon>
        <taxon>Actinomycetota</taxon>
        <taxon>Actinomycetes</taxon>
        <taxon>Mycobacteriales</taxon>
        <taxon>Corynebacteriaceae</taxon>
        <taxon>Corynebacterium</taxon>
    </lineage>
</organism>
<dbReference type="PANTHER" id="PTHR43586">
    <property type="entry name" value="CYSTEINE DESULFURASE"/>
    <property type="match status" value="1"/>
</dbReference>
<dbReference type="RefSeq" id="WP_075724281.1">
    <property type="nucleotide sequence ID" value="NZ_CP009245.1"/>
</dbReference>
<accession>A0A1L7CD82</accession>
<dbReference type="InterPro" id="IPR015422">
    <property type="entry name" value="PyrdxlP-dep_Trfase_small"/>
</dbReference>
<dbReference type="InterPro" id="IPR015424">
    <property type="entry name" value="PyrdxlP-dep_Trfase"/>
</dbReference>
<evidence type="ECO:0000313" key="2">
    <source>
        <dbReference type="EMBL" id="APT83812.1"/>
    </source>
</evidence>
<evidence type="ECO:0000259" key="1">
    <source>
        <dbReference type="Pfam" id="PF00266"/>
    </source>
</evidence>
<feature type="domain" description="Aminotransferase class V" evidence="1">
    <location>
        <begin position="74"/>
        <end position="402"/>
    </location>
</feature>
<name>A0A1L7CD82_9CORY</name>